<keyword evidence="2 3" id="KW-0819">tRNA processing</keyword>
<keyword evidence="5" id="KW-0472">Membrane</keyword>
<evidence type="ECO:0000259" key="6">
    <source>
        <dbReference type="Pfam" id="PF01636"/>
    </source>
</evidence>
<feature type="region of interest" description="Disordered" evidence="4">
    <location>
        <begin position="847"/>
        <end position="874"/>
    </location>
</feature>
<gene>
    <name evidence="3" type="primary">NCS2</name>
    <name evidence="3" type="synonym">CTU2</name>
    <name evidence="7" type="ORF">C8A04DRAFT_30791</name>
</gene>
<organism evidence="7 8">
    <name type="scientific">Dichotomopilus funicola</name>
    <dbReference type="NCBI Taxonomy" id="1934379"/>
    <lineage>
        <taxon>Eukaryota</taxon>
        <taxon>Fungi</taxon>
        <taxon>Dikarya</taxon>
        <taxon>Ascomycota</taxon>
        <taxon>Pezizomycotina</taxon>
        <taxon>Sordariomycetes</taxon>
        <taxon>Sordariomycetidae</taxon>
        <taxon>Sordariales</taxon>
        <taxon>Chaetomiaceae</taxon>
        <taxon>Dichotomopilus</taxon>
    </lineage>
</organism>
<feature type="compositionally biased region" description="Low complexity" evidence="4">
    <location>
        <begin position="848"/>
        <end position="857"/>
    </location>
</feature>
<dbReference type="GO" id="GO:0000049">
    <property type="term" value="F:tRNA binding"/>
    <property type="evidence" value="ECO:0007669"/>
    <property type="project" value="InterPro"/>
</dbReference>
<dbReference type="GO" id="GO:0016779">
    <property type="term" value="F:nucleotidyltransferase activity"/>
    <property type="evidence" value="ECO:0007669"/>
    <property type="project" value="UniProtKB-UniRule"/>
</dbReference>
<feature type="region of interest" description="Disordered" evidence="4">
    <location>
        <begin position="756"/>
        <end position="790"/>
    </location>
</feature>
<dbReference type="Pfam" id="PF10288">
    <property type="entry name" value="CTU2"/>
    <property type="match status" value="1"/>
</dbReference>
<dbReference type="SUPFAM" id="SSF52402">
    <property type="entry name" value="Adenine nucleotide alpha hydrolases-like"/>
    <property type="match status" value="1"/>
</dbReference>
<comment type="subcellular location">
    <subcellularLocation>
        <location evidence="3">Cytoplasm</location>
    </subcellularLocation>
</comment>
<evidence type="ECO:0000256" key="4">
    <source>
        <dbReference type="SAM" id="MobiDB-lite"/>
    </source>
</evidence>
<dbReference type="InterPro" id="IPR002575">
    <property type="entry name" value="Aminoglycoside_PTrfase"/>
</dbReference>
<keyword evidence="5" id="KW-1133">Transmembrane helix</keyword>
<dbReference type="InterPro" id="IPR019407">
    <property type="entry name" value="CTU2"/>
</dbReference>
<keyword evidence="8" id="KW-1185">Reference proteome</keyword>
<comment type="pathway">
    <text evidence="3">tRNA modification; 5-methoxycarbonylmethyl-2-thiouridine-tRNA biosynthesis.</text>
</comment>
<accession>A0AAN6UYP6</accession>
<dbReference type="SUPFAM" id="SSF56112">
    <property type="entry name" value="Protein kinase-like (PK-like)"/>
    <property type="match status" value="1"/>
</dbReference>
<dbReference type="GO" id="GO:0032447">
    <property type="term" value="P:protein urmylation"/>
    <property type="evidence" value="ECO:0007669"/>
    <property type="project" value="UniProtKB-UniRule"/>
</dbReference>
<proteinExistence type="inferred from homology"/>
<feature type="compositionally biased region" description="Low complexity" evidence="4">
    <location>
        <begin position="756"/>
        <end position="789"/>
    </location>
</feature>
<feature type="domain" description="Aminoglycoside phosphotransferase" evidence="6">
    <location>
        <begin position="59"/>
        <end position="244"/>
    </location>
</feature>
<comment type="function">
    <text evidence="3">Plays a central role in 2-thiolation of mcm(5)S(2)U at tRNA wobble positions of tRNA(Lys), tRNA(Glu) and tRNA(Gln). May act by forming a heterodimer with NCS6 that ligates sulfur from thiocarboxylated URM1 onto the uridine of tRNAs at wobble position. Prior mcm(5) tRNA modification by the elongator complex is required for 2-thiolation. May also be involved in protein urmylation.</text>
</comment>
<evidence type="ECO:0000256" key="5">
    <source>
        <dbReference type="SAM" id="Phobius"/>
    </source>
</evidence>
<dbReference type="AlphaFoldDB" id="A0AAN6UYP6"/>
<comment type="caution">
    <text evidence="7">The sequence shown here is derived from an EMBL/GenBank/DDBJ whole genome shotgun (WGS) entry which is preliminary data.</text>
</comment>
<reference evidence="7" key="1">
    <citation type="journal article" date="2023" name="Mol. Phylogenet. Evol.">
        <title>Genome-scale phylogeny and comparative genomics of the fungal order Sordariales.</title>
        <authorList>
            <person name="Hensen N."/>
            <person name="Bonometti L."/>
            <person name="Westerberg I."/>
            <person name="Brannstrom I.O."/>
            <person name="Guillou S."/>
            <person name="Cros-Aarteil S."/>
            <person name="Calhoun S."/>
            <person name="Haridas S."/>
            <person name="Kuo A."/>
            <person name="Mondo S."/>
            <person name="Pangilinan J."/>
            <person name="Riley R."/>
            <person name="LaButti K."/>
            <person name="Andreopoulos B."/>
            <person name="Lipzen A."/>
            <person name="Chen C."/>
            <person name="Yan M."/>
            <person name="Daum C."/>
            <person name="Ng V."/>
            <person name="Clum A."/>
            <person name="Steindorff A."/>
            <person name="Ohm R.A."/>
            <person name="Martin F."/>
            <person name="Silar P."/>
            <person name="Natvig D.O."/>
            <person name="Lalanne C."/>
            <person name="Gautier V."/>
            <person name="Ament-Velasquez S.L."/>
            <person name="Kruys A."/>
            <person name="Hutchinson M.I."/>
            <person name="Powell A.J."/>
            <person name="Barry K."/>
            <person name="Miller A.N."/>
            <person name="Grigoriev I.V."/>
            <person name="Debuchy R."/>
            <person name="Gladieux P."/>
            <person name="Hiltunen Thoren M."/>
            <person name="Johannesson H."/>
        </authorList>
    </citation>
    <scope>NUCLEOTIDE SEQUENCE</scope>
    <source>
        <strain evidence="7">CBS 141.50</strain>
    </source>
</reference>
<keyword evidence="5" id="KW-0812">Transmembrane</keyword>
<feature type="region of interest" description="Disordered" evidence="4">
    <location>
        <begin position="600"/>
        <end position="619"/>
    </location>
</feature>
<dbReference type="GO" id="GO:0005829">
    <property type="term" value="C:cytosol"/>
    <property type="evidence" value="ECO:0007669"/>
    <property type="project" value="TreeGrafter"/>
</dbReference>
<dbReference type="Gene3D" id="3.90.1200.10">
    <property type="match status" value="1"/>
</dbReference>
<name>A0AAN6UYP6_9PEZI</name>
<comment type="similarity">
    <text evidence="3">Belongs to the CTU2/NCS2 family.</text>
</comment>
<dbReference type="Proteomes" id="UP001302676">
    <property type="component" value="Unassembled WGS sequence"/>
</dbReference>
<dbReference type="PANTHER" id="PTHR20882:SF14">
    <property type="entry name" value="CYTOPLASMIC TRNA 2-THIOLATION PROTEIN 2"/>
    <property type="match status" value="1"/>
</dbReference>
<evidence type="ECO:0000256" key="1">
    <source>
        <dbReference type="ARBA" id="ARBA00022490"/>
    </source>
</evidence>
<dbReference type="Gene3D" id="3.40.50.620">
    <property type="entry name" value="HUPs"/>
    <property type="match status" value="1"/>
</dbReference>
<feature type="region of interest" description="Disordered" evidence="4">
    <location>
        <begin position="915"/>
        <end position="934"/>
    </location>
</feature>
<dbReference type="EMBL" id="MU853608">
    <property type="protein sequence ID" value="KAK4141678.1"/>
    <property type="molecule type" value="Genomic_DNA"/>
</dbReference>
<evidence type="ECO:0000313" key="7">
    <source>
        <dbReference type="EMBL" id="KAK4141678.1"/>
    </source>
</evidence>
<feature type="transmembrane region" description="Helical" evidence="5">
    <location>
        <begin position="560"/>
        <end position="581"/>
    </location>
</feature>
<feature type="transmembrane region" description="Helical" evidence="5">
    <location>
        <begin position="449"/>
        <end position="474"/>
    </location>
</feature>
<feature type="compositionally biased region" description="Polar residues" evidence="4">
    <location>
        <begin position="915"/>
        <end position="928"/>
    </location>
</feature>
<sequence>MTTTAQVEKLTEQVLDELSTTEYACSSLKTLSGGSANFIYKGTLIKPLSDGTKEIAVKHGEEFIASFPQYKIPLSRCQAETDCLKAMAGLPPTKGAFAVHTPKLHYFNPKTSTQVQELLPQALSLKDYALKNFASPDPSRKPLSIELGRSLGAWLHQFHEWAKLPEQAGFREIAKLNDAMRRIKHTSNYATALATVDNYPSVLADAKETLQKSMEAAEKELDGSDLQVTHGDFWTGNTLLPDQPLQQEAGSQTSVFVVDWEVFQFSLAPLDLGQMIAELYELWLYKRIEEGKWIIEGFTAGYGPVNDEFAFRTARHVGTHLLSWGTRVAGWGSPEQVQQVAVVGKDLVVRAWERDLILSLGCITDSLSGISPVVARSDGNVTIGGQSVQVDLRIGFLGVCFGPAPFNCTGSISAFQNKRQSQLAAEIPLSKGGGNFALAGLALGLQSSFVVLSGLPLLLLLIAATIANIVQLYFNSAGAGSNNTSNNNTNTTNPSLLTRRERHAQAALWARSLDWAAAAGAVTSFAAYQSIVAAATRLLAVTVDTGGVPLVVSVGTTASNLFAAVVVLTLVGALVNTLLAAKDVGFDAYLAGKGVDGGGGKVGGERGGGGSGGGGNGRGPGGVYVQRPAYERDCFLKFVAGKFIKQIGILGKDVRPPPPPPSTTGNGPRTGIRRYLLGLSLGLSSTVLLHLLNENVDFILAKGRGAPFELVVVHVDTSSSNATGTIAAAGTMDNDVLARYRERYPRFEFYCVPLSSTLESPSSTPDPSSTTTTTAPAPATAGTSRASASDITTHLTRRTLLAQTHAHNCQALLLGHSTTALAALTLAEAAKGRGFAVPWLVADGPVPGRSGLDNRNGNGNGNGDDKPGNPNLKTPILIHHPLRDALRKELLLYASLVNNPPLTALLHPSDPDSFSLNPSATTGETDSVASAAKPRPAVISHRDLSIEDVMTRYFAEVEENYPSVVANVARTTGKLVRGVGVEGGSKGGEEAEEEEEECGLCGMPLDGDGDERWRGELGIQGGSEAVSARWGRLCYGCERSTAG</sequence>
<dbReference type="InterPro" id="IPR011009">
    <property type="entry name" value="Kinase-like_dom_sf"/>
</dbReference>
<dbReference type="HAMAP" id="MF_03054">
    <property type="entry name" value="CTU2"/>
    <property type="match status" value="1"/>
</dbReference>
<protein>
    <recommendedName>
        <fullName evidence="3">Cytoplasmic tRNA 2-thiolation protein 2</fullName>
    </recommendedName>
</protein>
<dbReference type="Pfam" id="PF01636">
    <property type="entry name" value="APH"/>
    <property type="match status" value="1"/>
</dbReference>
<dbReference type="PANTHER" id="PTHR20882">
    <property type="entry name" value="CYTOPLASMIC TRNA 2-THIOLATION PROTEIN 2"/>
    <property type="match status" value="1"/>
</dbReference>
<reference evidence="7" key="2">
    <citation type="submission" date="2023-05" db="EMBL/GenBank/DDBJ databases">
        <authorList>
            <consortium name="Lawrence Berkeley National Laboratory"/>
            <person name="Steindorff A."/>
            <person name="Hensen N."/>
            <person name="Bonometti L."/>
            <person name="Westerberg I."/>
            <person name="Brannstrom I.O."/>
            <person name="Guillou S."/>
            <person name="Cros-Aarteil S."/>
            <person name="Calhoun S."/>
            <person name="Haridas S."/>
            <person name="Kuo A."/>
            <person name="Mondo S."/>
            <person name="Pangilinan J."/>
            <person name="Riley R."/>
            <person name="Labutti K."/>
            <person name="Andreopoulos B."/>
            <person name="Lipzen A."/>
            <person name="Chen C."/>
            <person name="Yanf M."/>
            <person name="Daum C."/>
            <person name="Ng V."/>
            <person name="Clum A."/>
            <person name="Ohm R."/>
            <person name="Martin F."/>
            <person name="Silar P."/>
            <person name="Natvig D."/>
            <person name="Lalanne C."/>
            <person name="Gautier V."/>
            <person name="Ament-Velasquez S.L."/>
            <person name="Kruys A."/>
            <person name="Hutchinson M.I."/>
            <person name="Powell A.J."/>
            <person name="Barry K."/>
            <person name="Miller A.N."/>
            <person name="Grigoriev I.V."/>
            <person name="Debuchy R."/>
            <person name="Gladieux P."/>
            <person name="Thoren M.H."/>
            <person name="Johannesson H."/>
        </authorList>
    </citation>
    <scope>NUCLEOTIDE SEQUENCE</scope>
    <source>
        <strain evidence="7">CBS 141.50</strain>
    </source>
</reference>
<evidence type="ECO:0000313" key="8">
    <source>
        <dbReference type="Proteomes" id="UP001302676"/>
    </source>
</evidence>
<keyword evidence="1 3" id="KW-0963">Cytoplasm</keyword>
<dbReference type="GO" id="GO:0016783">
    <property type="term" value="F:sulfurtransferase activity"/>
    <property type="evidence" value="ECO:0007669"/>
    <property type="project" value="TreeGrafter"/>
</dbReference>
<dbReference type="Gene3D" id="3.30.200.20">
    <property type="entry name" value="Phosphorylase Kinase, domain 1"/>
    <property type="match status" value="1"/>
</dbReference>
<dbReference type="GO" id="GO:0002143">
    <property type="term" value="P:tRNA wobble position uridine thiolation"/>
    <property type="evidence" value="ECO:0007669"/>
    <property type="project" value="TreeGrafter"/>
</dbReference>
<evidence type="ECO:0000256" key="2">
    <source>
        <dbReference type="ARBA" id="ARBA00022694"/>
    </source>
</evidence>
<evidence type="ECO:0000256" key="3">
    <source>
        <dbReference type="HAMAP-Rule" id="MF_03054"/>
    </source>
</evidence>
<dbReference type="InterPro" id="IPR014729">
    <property type="entry name" value="Rossmann-like_a/b/a_fold"/>
</dbReference>